<keyword evidence="4" id="KW-1000">Mitochondrion outer membrane</keyword>
<keyword evidence="8" id="KW-1133">Transmembrane helix</keyword>
<keyword evidence="8" id="KW-0812">Transmembrane</keyword>
<accession>A0ABM1MN59</accession>
<dbReference type="Pfam" id="PF17171">
    <property type="entry name" value="GST_C_6"/>
    <property type="match status" value="1"/>
</dbReference>
<name>A0ABM1MN59_NICVS</name>
<evidence type="ECO:0000256" key="6">
    <source>
        <dbReference type="ARBA" id="ARBA00023128"/>
    </source>
</evidence>
<dbReference type="PANTHER" id="PTHR12289:SF41">
    <property type="entry name" value="FAILED AXON CONNECTIONS-RELATED"/>
    <property type="match status" value="1"/>
</dbReference>
<dbReference type="InterPro" id="IPR019564">
    <property type="entry name" value="Sam37/metaxin_N"/>
</dbReference>
<evidence type="ECO:0000256" key="5">
    <source>
        <dbReference type="ARBA" id="ARBA00022927"/>
    </source>
</evidence>
<evidence type="ECO:0000256" key="7">
    <source>
        <dbReference type="ARBA" id="ARBA00023136"/>
    </source>
</evidence>
<protein>
    <submittedName>
        <fullName evidence="12">Metaxin-1</fullName>
    </submittedName>
</protein>
<dbReference type="Gene3D" id="1.20.1050.10">
    <property type="match status" value="1"/>
</dbReference>
<feature type="domain" description="Metaxin glutathione S-transferase" evidence="10">
    <location>
        <begin position="169"/>
        <end position="230"/>
    </location>
</feature>
<proteinExistence type="inferred from homology"/>
<keyword evidence="6" id="KW-0496">Mitochondrion</keyword>
<feature type="transmembrane region" description="Helical" evidence="8">
    <location>
        <begin position="266"/>
        <end position="286"/>
    </location>
</feature>
<dbReference type="RefSeq" id="XP_017776009.1">
    <property type="nucleotide sequence ID" value="XM_017920520.1"/>
</dbReference>
<dbReference type="PANTHER" id="PTHR12289">
    <property type="entry name" value="METAXIN RELATED"/>
    <property type="match status" value="1"/>
</dbReference>
<gene>
    <name evidence="12" type="primary">LOC108562247</name>
</gene>
<dbReference type="InterPro" id="IPR050931">
    <property type="entry name" value="Mito_Protein_Transport_Metaxin"/>
</dbReference>
<reference evidence="12" key="1">
    <citation type="submission" date="2025-08" db="UniProtKB">
        <authorList>
            <consortium name="RefSeq"/>
        </authorList>
    </citation>
    <scope>IDENTIFICATION</scope>
    <source>
        <tissue evidence="12">Whole Larva</tissue>
    </source>
</reference>
<comment type="subcellular location">
    <subcellularLocation>
        <location evidence="1">Mitochondrion outer membrane</location>
    </subcellularLocation>
</comment>
<dbReference type="InterPro" id="IPR033468">
    <property type="entry name" value="Metaxin_GST"/>
</dbReference>
<keyword evidence="11" id="KW-1185">Reference proteome</keyword>
<keyword evidence="5" id="KW-0653">Protein transport</keyword>
<evidence type="ECO:0000256" key="4">
    <source>
        <dbReference type="ARBA" id="ARBA00022787"/>
    </source>
</evidence>
<organism evidence="11 12">
    <name type="scientific">Nicrophorus vespilloides</name>
    <name type="common">Boreal carrion beetle</name>
    <dbReference type="NCBI Taxonomy" id="110193"/>
    <lineage>
        <taxon>Eukaryota</taxon>
        <taxon>Metazoa</taxon>
        <taxon>Ecdysozoa</taxon>
        <taxon>Arthropoda</taxon>
        <taxon>Hexapoda</taxon>
        <taxon>Insecta</taxon>
        <taxon>Pterygota</taxon>
        <taxon>Neoptera</taxon>
        <taxon>Endopterygota</taxon>
        <taxon>Coleoptera</taxon>
        <taxon>Polyphaga</taxon>
        <taxon>Staphyliniformia</taxon>
        <taxon>Silphidae</taxon>
        <taxon>Nicrophorinae</taxon>
        <taxon>Nicrophorus</taxon>
    </lineage>
</organism>
<dbReference type="Pfam" id="PF10568">
    <property type="entry name" value="Tom37"/>
    <property type="match status" value="1"/>
</dbReference>
<evidence type="ECO:0000313" key="12">
    <source>
        <dbReference type="RefSeq" id="XP_017776009.1"/>
    </source>
</evidence>
<keyword evidence="7 8" id="KW-0472">Membrane</keyword>
<sequence>MEVIAWNGDYGLVSICPDCIRLITYLKFAKVPAEIHYKRNPYWFSESRFPIFRTGRYALTQYSSIVEQLRFMRYSLDFGLSCKNCSETLALMCQCTKMLEPLLEYTLWLDRSNFEQLTRPWYTKVMPFLLNVLYIKRRQSKARDLLEVHFPNTEDLTTLQGYVRNMAVDAFSMLSTRLGKNDYFYGSSPSSLDCMVYAYLAPLAKIPFPSKEIQDLLKTYPTLLKYVSRIDEAYFSGLRDDHVYLKIEAKDKQQDESSSAPMKTKLLALTFVALALLGYAVSNNLVSIPKIV</sequence>
<dbReference type="InterPro" id="IPR036282">
    <property type="entry name" value="Glutathione-S-Trfase_C_sf"/>
</dbReference>
<evidence type="ECO:0000313" key="11">
    <source>
        <dbReference type="Proteomes" id="UP000695000"/>
    </source>
</evidence>
<evidence type="ECO:0000256" key="3">
    <source>
        <dbReference type="ARBA" id="ARBA00022448"/>
    </source>
</evidence>
<feature type="domain" description="Mitochondrial outer membrane transport complex Sam37/metaxin N-terminal" evidence="9">
    <location>
        <begin position="19"/>
        <end position="138"/>
    </location>
</feature>
<evidence type="ECO:0000256" key="1">
    <source>
        <dbReference type="ARBA" id="ARBA00004294"/>
    </source>
</evidence>
<evidence type="ECO:0000256" key="8">
    <source>
        <dbReference type="SAM" id="Phobius"/>
    </source>
</evidence>
<evidence type="ECO:0000256" key="2">
    <source>
        <dbReference type="ARBA" id="ARBA00009170"/>
    </source>
</evidence>
<dbReference type="GeneID" id="108562247"/>
<dbReference type="Proteomes" id="UP000695000">
    <property type="component" value="Unplaced"/>
</dbReference>
<evidence type="ECO:0000259" key="10">
    <source>
        <dbReference type="Pfam" id="PF17171"/>
    </source>
</evidence>
<dbReference type="SUPFAM" id="SSF47616">
    <property type="entry name" value="GST C-terminal domain-like"/>
    <property type="match status" value="1"/>
</dbReference>
<evidence type="ECO:0000259" key="9">
    <source>
        <dbReference type="Pfam" id="PF10568"/>
    </source>
</evidence>
<comment type="similarity">
    <text evidence="2">Belongs to the metaxin family.</text>
</comment>
<keyword evidence="3" id="KW-0813">Transport</keyword>